<organism evidence="1">
    <name type="scientific">freshwater metagenome</name>
    <dbReference type="NCBI Taxonomy" id="449393"/>
    <lineage>
        <taxon>unclassified sequences</taxon>
        <taxon>metagenomes</taxon>
        <taxon>ecological metagenomes</taxon>
    </lineage>
</organism>
<sequence>MSVAIDAAGYYILPGGIDHSINGAHKTRTKGIVTRG</sequence>
<dbReference type="AlphaFoldDB" id="A0A6J7RN95"/>
<proteinExistence type="predicted"/>
<name>A0A6J7RN95_9ZZZZ</name>
<evidence type="ECO:0000313" key="1">
    <source>
        <dbReference type="EMBL" id="CAB5029938.1"/>
    </source>
</evidence>
<accession>A0A6J7RN95</accession>
<gene>
    <name evidence="1" type="ORF">UFOPK4092_01517</name>
</gene>
<protein>
    <submittedName>
        <fullName evidence="1">Unannotated protein</fullName>
    </submittedName>
</protein>
<reference evidence="1" key="1">
    <citation type="submission" date="2020-05" db="EMBL/GenBank/DDBJ databases">
        <authorList>
            <person name="Chiriac C."/>
            <person name="Salcher M."/>
            <person name="Ghai R."/>
            <person name="Kavagutti S V."/>
        </authorList>
    </citation>
    <scope>NUCLEOTIDE SEQUENCE</scope>
</reference>
<dbReference type="EMBL" id="CAFBPJ010000232">
    <property type="protein sequence ID" value="CAB5029938.1"/>
    <property type="molecule type" value="Genomic_DNA"/>
</dbReference>